<comment type="similarity">
    <text evidence="1 2">Belongs to the short-chain dehydrogenases/reductases (SDR) family.</text>
</comment>
<organism evidence="3 4">
    <name type="scientific">Hydrocarboniphaga daqingensis</name>
    <dbReference type="NCBI Taxonomy" id="490188"/>
    <lineage>
        <taxon>Bacteria</taxon>
        <taxon>Pseudomonadati</taxon>
        <taxon>Pseudomonadota</taxon>
        <taxon>Gammaproteobacteria</taxon>
        <taxon>Nevskiales</taxon>
        <taxon>Nevskiaceae</taxon>
        <taxon>Hydrocarboniphaga</taxon>
    </lineage>
</organism>
<keyword evidence="4" id="KW-1185">Reference proteome</keyword>
<dbReference type="InterPro" id="IPR002347">
    <property type="entry name" value="SDR_fam"/>
</dbReference>
<dbReference type="Pfam" id="PF00106">
    <property type="entry name" value="adh_short"/>
    <property type="match status" value="1"/>
</dbReference>
<evidence type="ECO:0000256" key="2">
    <source>
        <dbReference type="RuleBase" id="RU000363"/>
    </source>
</evidence>
<dbReference type="RefSeq" id="WP_072898051.1">
    <property type="nucleotide sequence ID" value="NZ_FQWZ01000006.1"/>
</dbReference>
<name>A0A1M5QCH5_9GAMM</name>
<dbReference type="PRINTS" id="PR00081">
    <property type="entry name" value="GDHRDH"/>
</dbReference>
<dbReference type="PANTHER" id="PTHR42879:SF2">
    <property type="entry name" value="3-OXOACYL-[ACYL-CARRIER-PROTEIN] REDUCTASE FABG"/>
    <property type="match status" value="1"/>
</dbReference>
<dbReference type="Proteomes" id="UP000199758">
    <property type="component" value="Unassembled WGS sequence"/>
</dbReference>
<gene>
    <name evidence="3" type="ORF">SAMN04488068_2533</name>
</gene>
<dbReference type="PRINTS" id="PR00080">
    <property type="entry name" value="SDRFAMILY"/>
</dbReference>
<dbReference type="AlphaFoldDB" id="A0A1M5QCH5"/>
<dbReference type="SUPFAM" id="SSF51735">
    <property type="entry name" value="NAD(P)-binding Rossmann-fold domains"/>
    <property type="match status" value="1"/>
</dbReference>
<dbReference type="CDD" id="cd05233">
    <property type="entry name" value="SDR_c"/>
    <property type="match status" value="1"/>
</dbReference>
<dbReference type="PANTHER" id="PTHR42879">
    <property type="entry name" value="3-OXOACYL-(ACYL-CARRIER-PROTEIN) REDUCTASE"/>
    <property type="match status" value="1"/>
</dbReference>
<dbReference type="InterPro" id="IPR050259">
    <property type="entry name" value="SDR"/>
</dbReference>
<evidence type="ECO:0000313" key="4">
    <source>
        <dbReference type="Proteomes" id="UP000199758"/>
    </source>
</evidence>
<dbReference type="EMBL" id="FQWZ01000006">
    <property type="protein sequence ID" value="SHH11904.1"/>
    <property type="molecule type" value="Genomic_DNA"/>
</dbReference>
<proteinExistence type="inferred from homology"/>
<dbReference type="OrthoDB" id="9810935at2"/>
<dbReference type="STRING" id="490188.SAMN04488068_2533"/>
<accession>A0A1M5QCH5</accession>
<reference evidence="3 4" key="1">
    <citation type="submission" date="2016-11" db="EMBL/GenBank/DDBJ databases">
        <authorList>
            <person name="Jaros S."/>
            <person name="Januszkiewicz K."/>
            <person name="Wedrychowicz H."/>
        </authorList>
    </citation>
    <scope>NUCLEOTIDE SEQUENCE [LARGE SCALE GENOMIC DNA]</scope>
    <source>
        <strain evidence="3 4">CGMCC 1.7049</strain>
    </source>
</reference>
<sequence>MTMRTALVTGASRGIGRAIARRLAAQRCQVIVTSSERSATALDETVTMIVQAGGHAQAICCDLANDAERADLIARAAPQGLDILVNNAAGISAYAPPSRIDLRARRAMLELNLHAPVDLCQQALPGMRERGWGRIVNISSDMATQTPIPYPGPARQIHALGYYGVSKAALDRYTRALAAEMTCSGITVNALRPVRIALSESAQAVAREVAATRPEWLEPVEMMAEAAWLLIDRGLTGEVTDSRALLQRLQAPLHELDGITVRGDASTVEPSL</sequence>
<evidence type="ECO:0000256" key="1">
    <source>
        <dbReference type="ARBA" id="ARBA00006484"/>
    </source>
</evidence>
<dbReference type="InterPro" id="IPR036291">
    <property type="entry name" value="NAD(P)-bd_dom_sf"/>
</dbReference>
<protein>
    <submittedName>
        <fullName evidence="3">Short-chain dehydrogenase</fullName>
    </submittedName>
</protein>
<evidence type="ECO:0000313" key="3">
    <source>
        <dbReference type="EMBL" id="SHH11904.1"/>
    </source>
</evidence>
<dbReference type="Gene3D" id="3.40.50.720">
    <property type="entry name" value="NAD(P)-binding Rossmann-like Domain"/>
    <property type="match status" value="1"/>
</dbReference>